<evidence type="ECO:0000256" key="9">
    <source>
        <dbReference type="PROSITE-ProRule" id="PRU00470"/>
    </source>
</evidence>
<keyword evidence="2" id="KW-0479">Metal-binding</keyword>
<evidence type="ECO:0000256" key="10">
    <source>
        <dbReference type="SAM" id="MobiDB-lite"/>
    </source>
</evidence>
<feature type="compositionally biased region" description="Basic residues" evidence="10">
    <location>
        <begin position="211"/>
        <end position="220"/>
    </location>
</feature>
<name>A0AAV7G8M0_DENCH</name>
<evidence type="ECO:0000256" key="6">
    <source>
        <dbReference type="ARBA" id="ARBA00023125"/>
    </source>
</evidence>
<evidence type="ECO:0000313" key="13">
    <source>
        <dbReference type="EMBL" id="KAH0452059.1"/>
    </source>
</evidence>
<dbReference type="SUPFAM" id="SSF48403">
    <property type="entry name" value="Ankyrin repeat"/>
    <property type="match status" value="1"/>
</dbReference>
<dbReference type="InterPro" id="IPR036893">
    <property type="entry name" value="SBP_sf"/>
</dbReference>
<dbReference type="Gene3D" id="4.10.1100.10">
    <property type="entry name" value="Transcription factor, SBP-box domain"/>
    <property type="match status" value="1"/>
</dbReference>
<evidence type="ECO:0000256" key="3">
    <source>
        <dbReference type="ARBA" id="ARBA00022771"/>
    </source>
</evidence>
<evidence type="ECO:0000256" key="8">
    <source>
        <dbReference type="ARBA" id="ARBA00023242"/>
    </source>
</evidence>
<keyword evidence="11" id="KW-0812">Transmembrane</keyword>
<dbReference type="GO" id="GO:0008270">
    <property type="term" value="F:zinc ion binding"/>
    <property type="evidence" value="ECO:0007669"/>
    <property type="project" value="UniProtKB-KW"/>
</dbReference>
<dbReference type="InterPro" id="IPR002110">
    <property type="entry name" value="Ankyrin_rpt"/>
</dbReference>
<sequence>MEANFEGENHQFFAAGSSKRFGKKVQEWDLNDWKWDGDLFMATPVNPGPLKCLNKQLLPDIVLSNSSSSCSDEAEFGVVGKVLGEGDKRRRIVAVEDDEHCDDARSLTLKLGAHAYPVLEGDLNPGGMKNGKRVLVQATNSNHPKCQVENCGADLSQTKDYHRRHKVCEMHAKASSAVVGNVIQRFCQQCSRFHLLQEFDEGKRSCRRRLAGHNKRRRKTFSGATTPSESSAAGDQSAGYLLINLLRILANLNSDRSEQSKDQEFLSNLLRNIASLAGSSDGNNSSGLLQASQDLQKAGASAGTSVEAANALILGAVLPKENKSLSSPPKTVCDHPAATNHCVSPAVALREMHGHQNLSVSSSVTTVQATCSERLLAEKNCLPDKSLTLCSSQHMLPTACTVAGVRKKEFDLNTVYYEGEDGALGCGQPANQATLDIGSNNCPSWILQDSHQSSPPQTSGNTDSTSNRSPSSSNGDAQSRTDRIVFKLFGKDPNDFPLVLRAQIFDWLSNSPTDMESYIRPGCIILTVYLRLEASIWDELCHDLGSSLKRLLLLADDDFWKMGWIFARVQHHMAFIYNGQVVLNKSLIMERPTCSKIVSITPVAVPPSSRVTFKVKGSNLVRSSTRLLCAYEGKYLIQEINQPKVQCSDNRSNGNRNEQLQSISFSCHVPDGIGRGFIEIEDNGLSSGFFPFIVAEEDICAEIKTLESSIASYEDLSEEKVETARTLTMNFLHEMGWLLRRSQLRFSSESENSCLETFSLLRFRWILRFAIDRDWSAVVKKFLDILFEGNIETDGRSPNEVALSEDLLHYAVQRNSNSTVKLLLRYKPDKNSDGSSYNLFRPDMPGPSGITPLHVAATSSFADNMLNILTDDPGQFGVKAWTNARDATGFTPEDYARARGHESYILLMQKKIKKIAEKCDVVVNMPSKLSLPADAIYTQTQGLKSSKLYSLGIDKRKSEQSKPPFCKLCEQHLACRSSVGRSLLYRPMLLSMVGIAAVCVCVGLLFKGPPEVMFVYPPFRWELLESGYI</sequence>
<feature type="compositionally biased region" description="Polar residues" evidence="10">
    <location>
        <begin position="222"/>
        <end position="234"/>
    </location>
</feature>
<proteinExistence type="predicted"/>
<keyword evidence="4" id="KW-0862">Zinc</keyword>
<evidence type="ECO:0000256" key="1">
    <source>
        <dbReference type="ARBA" id="ARBA00004123"/>
    </source>
</evidence>
<keyword evidence="7" id="KW-0804">Transcription</keyword>
<comment type="subcellular location">
    <subcellularLocation>
        <location evidence="1">Nucleus</location>
    </subcellularLocation>
</comment>
<feature type="region of interest" description="Disordered" evidence="10">
    <location>
        <begin position="211"/>
        <end position="234"/>
    </location>
</feature>
<dbReference type="PROSITE" id="PS51141">
    <property type="entry name" value="ZF_SBP"/>
    <property type="match status" value="1"/>
</dbReference>
<keyword evidence="5" id="KW-0805">Transcription regulation</keyword>
<dbReference type="InterPro" id="IPR036770">
    <property type="entry name" value="Ankyrin_rpt-contain_sf"/>
</dbReference>
<keyword evidence="11" id="KW-1133">Transmembrane helix</keyword>
<dbReference type="InterPro" id="IPR044817">
    <property type="entry name" value="SBP-like"/>
</dbReference>
<dbReference type="Proteomes" id="UP000775213">
    <property type="component" value="Unassembled WGS sequence"/>
</dbReference>
<dbReference type="GO" id="GO:0003677">
    <property type="term" value="F:DNA binding"/>
    <property type="evidence" value="ECO:0007669"/>
    <property type="project" value="UniProtKB-KW"/>
</dbReference>
<dbReference type="SUPFAM" id="SSF103612">
    <property type="entry name" value="SBT domain"/>
    <property type="match status" value="1"/>
</dbReference>
<keyword evidence="14" id="KW-1185">Reference proteome</keyword>
<gene>
    <name evidence="13" type="ORF">IEQ34_019358</name>
</gene>
<dbReference type="GO" id="GO:0005634">
    <property type="term" value="C:nucleus"/>
    <property type="evidence" value="ECO:0007669"/>
    <property type="project" value="UniProtKB-SubCell"/>
</dbReference>
<evidence type="ECO:0000256" key="2">
    <source>
        <dbReference type="ARBA" id="ARBA00022723"/>
    </source>
</evidence>
<dbReference type="PANTHER" id="PTHR31251">
    <property type="entry name" value="SQUAMOSA PROMOTER-BINDING-LIKE PROTEIN 4"/>
    <property type="match status" value="1"/>
</dbReference>
<protein>
    <recommendedName>
        <fullName evidence="12">SBP-type domain-containing protein</fullName>
    </recommendedName>
</protein>
<dbReference type="PANTHER" id="PTHR31251:SF86">
    <property type="entry name" value="SQUAMOSA PROMOTER-BINDING-LIKE PROTEIN 1"/>
    <property type="match status" value="1"/>
</dbReference>
<evidence type="ECO:0000256" key="5">
    <source>
        <dbReference type="ARBA" id="ARBA00023015"/>
    </source>
</evidence>
<evidence type="ECO:0000313" key="14">
    <source>
        <dbReference type="Proteomes" id="UP000775213"/>
    </source>
</evidence>
<evidence type="ECO:0000256" key="11">
    <source>
        <dbReference type="SAM" id="Phobius"/>
    </source>
</evidence>
<dbReference type="InterPro" id="IPR004333">
    <property type="entry name" value="SBP_dom"/>
</dbReference>
<reference evidence="13 14" key="1">
    <citation type="journal article" date="2021" name="Hortic Res">
        <title>Chromosome-scale assembly of the Dendrobium chrysotoxum genome enhances the understanding of orchid evolution.</title>
        <authorList>
            <person name="Zhang Y."/>
            <person name="Zhang G.Q."/>
            <person name="Zhang D."/>
            <person name="Liu X.D."/>
            <person name="Xu X.Y."/>
            <person name="Sun W.H."/>
            <person name="Yu X."/>
            <person name="Zhu X."/>
            <person name="Wang Z.W."/>
            <person name="Zhao X."/>
            <person name="Zhong W.Y."/>
            <person name="Chen H."/>
            <person name="Yin W.L."/>
            <person name="Huang T."/>
            <person name="Niu S.C."/>
            <person name="Liu Z.J."/>
        </authorList>
    </citation>
    <scope>NUCLEOTIDE SEQUENCE [LARGE SCALE GENOMIC DNA]</scope>
    <source>
        <strain evidence="13">Lindl</strain>
    </source>
</reference>
<organism evidence="13 14">
    <name type="scientific">Dendrobium chrysotoxum</name>
    <name type="common">Orchid</name>
    <dbReference type="NCBI Taxonomy" id="161865"/>
    <lineage>
        <taxon>Eukaryota</taxon>
        <taxon>Viridiplantae</taxon>
        <taxon>Streptophyta</taxon>
        <taxon>Embryophyta</taxon>
        <taxon>Tracheophyta</taxon>
        <taxon>Spermatophyta</taxon>
        <taxon>Magnoliopsida</taxon>
        <taxon>Liliopsida</taxon>
        <taxon>Asparagales</taxon>
        <taxon>Orchidaceae</taxon>
        <taxon>Epidendroideae</taxon>
        <taxon>Malaxideae</taxon>
        <taxon>Dendrobiinae</taxon>
        <taxon>Dendrobium</taxon>
    </lineage>
</organism>
<dbReference type="Pfam" id="PF26102">
    <property type="entry name" value="Ig_SPL7"/>
    <property type="match status" value="1"/>
</dbReference>
<accession>A0AAV7G8M0</accession>
<evidence type="ECO:0000256" key="4">
    <source>
        <dbReference type="ARBA" id="ARBA00022833"/>
    </source>
</evidence>
<dbReference type="Gene3D" id="1.25.40.20">
    <property type="entry name" value="Ankyrin repeat-containing domain"/>
    <property type="match status" value="1"/>
</dbReference>
<keyword evidence="6" id="KW-0238">DNA-binding</keyword>
<dbReference type="FunFam" id="4.10.1100.10:FF:000001">
    <property type="entry name" value="Squamosa promoter-binding-like protein 14"/>
    <property type="match status" value="1"/>
</dbReference>
<dbReference type="Pfam" id="PF03110">
    <property type="entry name" value="SBP"/>
    <property type="match status" value="1"/>
</dbReference>
<keyword evidence="3 9" id="KW-0863">Zinc-finger</keyword>
<keyword evidence="11" id="KW-0472">Membrane</keyword>
<dbReference type="SMART" id="SM00248">
    <property type="entry name" value="ANK"/>
    <property type="match status" value="3"/>
</dbReference>
<dbReference type="AlphaFoldDB" id="A0AAV7G8M0"/>
<keyword evidence="8" id="KW-0539">Nucleus</keyword>
<evidence type="ECO:0000256" key="7">
    <source>
        <dbReference type="ARBA" id="ARBA00023163"/>
    </source>
</evidence>
<feature type="region of interest" description="Disordered" evidence="10">
    <location>
        <begin position="446"/>
        <end position="478"/>
    </location>
</feature>
<comment type="caution">
    <text evidence="13">The sequence shown here is derived from an EMBL/GenBank/DDBJ whole genome shotgun (WGS) entry which is preliminary data.</text>
</comment>
<feature type="domain" description="SBP-type" evidence="12">
    <location>
        <begin position="143"/>
        <end position="220"/>
    </location>
</feature>
<dbReference type="EMBL" id="JAGFBR010000017">
    <property type="protein sequence ID" value="KAH0452059.1"/>
    <property type="molecule type" value="Genomic_DNA"/>
</dbReference>
<feature type="transmembrane region" description="Helical" evidence="11">
    <location>
        <begin position="983"/>
        <end position="1006"/>
    </location>
</feature>
<feature type="compositionally biased region" description="Low complexity" evidence="10">
    <location>
        <begin position="461"/>
        <end position="474"/>
    </location>
</feature>
<feature type="compositionally biased region" description="Polar residues" evidence="10">
    <location>
        <begin position="446"/>
        <end position="460"/>
    </location>
</feature>
<evidence type="ECO:0000259" key="12">
    <source>
        <dbReference type="PROSITE" id="PS51141"/>
    </source>
</evidence>